<evidence type="ECO:0000313" key="8">
    <source>
        <dbReference type="EMBL" id="RAI54534.1"/>
    </source>
</evidence>
<keyword evidence="9" id="KW-1185">Reference proteome</keyword>
<dbReference type="InterPro" id="IPR001117">
    <property type="entry name" value="Cu-oxidase_2nd"/>
</dbReference>
<dbReference type="Pfam" id="PF07732">
    <property type="entry name" value="Cu-oxidase_3"/>
    <property type="match status" value="1"/>
</dbReference>
<keyword evidence="4" id="KW-0732">Signal</keyword>
<dbReference type="PANTHER" id="PTHR11709:SF394">
    <property type="entry name" value="FI03373P-RELATED"/>
    <property type="match status" value="1"/>
</dbReference>
<sequence length="473" mass="51964">MKQERQTCFRTGLIAPVRRRRLLLGAAATALADTAGGPVLAQTPPQQADHTLRIAPVSLEIGPGRVVRTTGYNGTVPGPVLRLREGKPVAINVVNDSGYPNLVHWHGLYLPPEQDGAAEEGSPIIPPGQSLLYSFTPRPTGTRWYHSHAMAMTDLSKSTYSGEFGFLVVEPAAGDPGRYEREVLLAAHHWEGKWVSMQDIRRGPPPDNGLEAMYHAATLGDRMLGHGEPIRVRQGERVLFRLLNASASMGISLALPGHRFTVIALDGNPVPTPRTVDVLRLDVAERADVIVEMNNPGVWVLGSAKDDDRNMGMGVVIEYANRGGEPQWSAPPDSSWDYTAFGRSSPAAAPDETIHLKFEKIPGGRGGYNRWTINGKSWPDTNPLFTVRQGRRYRLVMDNHSGDEHPVHLHRHTFEVTKVGDKPSSGLMKDTISMPRFSTAEIDFVADDPGPTFFHCHHQDHMDEGFAGLITYV</sequence>
<reference evidence="9" key="1">
    <citation type="submission" date="2018-06" db="EMBL/GenBank/DDBJ databases">
        <authorList>
            <person name="Khan S.A."/>
        </authorList>
    </citation>
    <scope>NUCLEOTIDE SEQUENCE [LARGE SCALE GENOMIC DNA]</scope>
    <source>
        <strain evidence="9">DB-1506</strain>
    </source>
</reference>
<evidence type="ECO:0000256" key="4">
    <source>
        <dbReference type="SAM" id="SignalP"/>
    </source>
</evidence>
<evidence type="ECO:0000313" key="9">
    <source>
        <dbReference type="Proteomes" id="UP000249065"/>
    </source>
</evidence>
<dbReference type="InterPro" id="IPR011706">
    <property type="entry name" value="Cu-oxidase_C"/>
</dbReference>
<evidence type="ECO:0000259" key="6">
    <source>
        <dbReference type="Pfam" id="PF07731"/>
    </source>
</evidence>
<dbReference type="InterPro" id="IPR011707">
    <property type="entry name" value="Cu-oxidase-like_N"/>
</dbReference>
<keyword evidence="2" id="KW-0560">Oxidoreductase</keyword>
<keyword evidence="1" id="KW-0479">Metal-binding</keyword>
<evidence type="ECO:0000256" key="1">
    <source>
        <dbReference type="ARBA" id="ARBA00022723"/>
    </source>
</evidence>
<dbReference type="InterPro" id="IPR008972">
    <property type="entry name" value="Cupredoxin"/>
</dbReference>
<keyword evidence="3" id="KW-0186">Copper</keyword>
<evidence type="ECO:0000259" key="5">
    <source>
        <dbReference type="Pfam" id="PF00394"/>
    </source>
</evidence>
<dbReference type="Pfam" id="PF00394">
    <property type="entry name" value="Cu-oxidase"/>
    <property type="match status" value="1"/>
</dbReference>
<dbReference type="SUPFAM" id="SSF49503">
    <property type="entry name" value="Cupredoxins"/>
    <property type="match status" value="3"/>
</dbReference>
<dbReference type="Gene3D" id="2.60.40.420">
    <property type="entry name" value="Cupredoxins - blue copper proteins"/>
    <property type="match status" value="2"/>
</dbReference>
<dbReference type="InterPro" id="IPR045087">
    <property type="entry name" value="Cu-oxidase_fam"/>
</dbReference>
<dbReference type="PROSITE" id="PS51318">
    <property type="entry name" value="TAT"/>
    <property type="match status" value="1"/>
</dbReference>
<organism evidence="8 9">
    <name type="scientific">Roseicella frigidaeris</name>
    <dbReference type="NCBI Taxonomy" id="2230885"/>
    <lineage>
        <taxon>Bacteria</taxon>
        <taxon>Pseudomonadati</taxon>
        <taxon>Pseudomonadota</taxon>
        <taxon>Alphaproteobacteria</taxon>
        <taxon>Acetobacterales</taxon>
        <taxon>Roseomonadaceae</taxon>
        <taxon>Roseicella</taxon>
    </lineage>
</organism>
<dbReference type="GO" id="GO:0016491">
    <property type="term" value="F:oxidoreductase activity"/>
    <property type="evidence" value="ECO:0007669"/>
    <property type="project" value="UniProtKB-KW"/>
</dbReference>
<dbReference type="CDD" id="cd04205">
    <property type="entry name" value="CuRO_2_LCC_like"/>
    <property type="match status" value="1"/>
</dbReference>
<dbReference type="OrthoDB" id="9757546at2"/>
<comment type="caution">
    <text evidence="8">The sequence shown here is derived from an EMBL/GenBank/DDBJ whole genome shotgun (WGS) entry which is preliminary data.</text>
</comment>
<feature type="domain" description="Plastocyanin-like" evidence="7">
    <location>
        <begin position="67"/>
        <end position="172"/>
    </location>
</feature>
<feature type="chain" id="PRO_5016449585" evidence="4">
    <location>
        <begin position="42"/>
        <end position="473"/>
    </location>
</feature>
<protein>
    <submittedName>
        <fullName evidence="8">Copper oxidase</fullName>
    </submittedName>
</protein>
<accession>A0A327LWF9</accession>
<feature type="signal peptide" evidence="4">
    <location>
        <begin position="1"/>
        <end position="41"/>
    </location>
</feature>
<dbReference type="AlphaFoldDB" id="A0A327LWF9"/>
<dbReference type="EMBL" id="QLIX01000053">
    <property type="protein sequence ID" value="RAI54534.1"/>
    <property type="molecule type" value="Genomic_DNA"/>
</dbReference>
<evidence type="ECO:0000259" key="7">
    <source>
        <dbReference type="Pfam" id="PF07732"/>
    </source>
</evidence>
<name>A0A327LWF9_9PROT</name>
<dbReference type="PANTHER" id="PTHR11709">
    <property type="entry name" value="MULTI-COPPER OXIDASE"/>
    <property type="match status" value="1"/>
</dbReference>
<dbReference type="Proteomes" id="UP000249065">
    <property type="component" value="Unassembled WGS sequence"/>
</dbReference>
<feature type="domain" description="Plastocyanin-like" evidence="5">
    <location>
        <begin position="230"/>
        <end position="301"/>
    </location>
</feature>
<proteinExistence type="predicted"/>
<dbReference type="GO" id="GO:0005507">
    <property type="term" value="F:copper ion binding"/>
    <property type="evidence" value="ECO:0007669"/>
    <property type="project" value="InterPro"/>
</dbReference>
<feature type="domain" description="Plastocyanin-like" evidence="6">
    <location>
        <begin position="369"/>
        <end position="468"/>
    </location>
</feature>
<dbReference type="Pfam" id="PF07731">
    <property type="entry name" value="Cu-oxidase_2"/>
    <property type="match status" value="1"/>
</dbReference>
<evidence type="ECO:0000256" key="3">
    <source>
        <dbReference type="ARBA" id="ARBA00023008"/>
    </source>
</evidence>
<dbReference type="InterPro" id="IPR006311">
    <property type="entry name" value="TAT_signal"/>
</dbReference>
<gene>
    <name evidence="8" type="ORF">DOO78_26240</name>
</gene>
<evidence type="ECO:0000256" key="2">
    <source>
        <dbReference type="ARBA" id="ARBA00023002"/>
    </source>
</evidence>